<dbReference type="SUPFAM" id="SSF47459">
    <property type="entry name" value="HLH, helix-loop-helix DNA-binding domain"/>
    <property type="match status" value="1"/>
</dbReference>
<dbReference type="GO" id="GO:0005634">
    <property type="term" value="C:nucleus"/>
    <property type="evidence" value="ECO:0007669"/>
    <property type="project" value="UniProtKB-SubCell"/>
</dbReference>
<evidence type="ECO:0000256" key="5">
    <source>
        <dbReference type="ARBA" id="ARBA00023242"/>
    </source>
</evidence>
<dbReference type="PANTHER" id="PTHR12565:SF312">
    <property type="entry name" value="TRANSCRIPTION FACTOR BHLH74"/>
    <property type="match status" value="1"/>
</dbReference>
<reference evidence="8" key="1">
    <citation type="submission" date="2015-07" db="EMBL/GenBank/DDBJ databases">
        <title>Transcriptome Assembly of Anthurium amnicola.</title>
        <authorList>
            <person name="Suzuki J."/>
        </authorList>
    </citation>
    <scope>NUCLEOTIDE SEQUENCE</scope>
</reference>
<proteinExistence type="inferred from homology"/>
<dbReference type="FunFam" id="4.10.280.10:FF:000002">
    <property type="entry name" value="Basic helix-loop-helix transcription factor"/>
    <property type="match status" value="1"/>
</dbReference>
<keyword evidence="4" id="KW-0804">Transcription</keyword>
<dbReference type="AlphaFoldDB" id="A0A1D1YQ24"/>
<name>A0A1D1YQ24_9ARAE</name>
<accession>A0A1D1YQ24</accession>
<gene>
    <name evidence="8" type="primary">BHLH49_9</name>
    <name evidence="8" type="ORF">g.39083</name>
</gene>
<dbReference type="GO" id="GO:0046983">
    <property type="term" value="F:protein dimerization activity"/>
    <property type="evidence" value="ECO:0007669"/>
    <property type="project" value="InterPro"/>
</dbReference>
<sequence>MIIWGAGDKITLWDMGLEDGGGFGSDQRGGNWVNLHSSRRYMPPESENVGGTTVSSMAGLKEAPPSMANPSPPANIHERFLDTNWNPFVSMDRYVDFDDSTAPSCYNAGGQETQGIGSSDGCSMEEVAQLPFFDGGKFVNPFGLCEDGQIRGSLPPTGFLSSEELDQYSKGTKRRKMAECDASDFQASFDRIQTGGEAEPKKDVSPESVKRPGEDEKGEKAKQIKPESTDKLSSKQAQENSLSGDARKEDYVHIRAKRGQATNSHSLAERVRREKISQRMKFLQDLVPGCNKITGKAVMLEEIINYVQSLQQQVEFLSMKLATVNPEMNFDIQQILSTDAIHLQTRSAVVPRFVPSHLHFQRSIHQGVTQAGTSSNVWEDGLQSAMQMDFVPGSMKMEQ</sequence>
<organism evidence="8">
    <name type="scientific">Anthurium amnicola</name>
    <dbReference type="NCBI Taxonomy" id="1678845"/>
    <lineage>
        <taxon>Eukaryota</taxon>
        <taxon>Viridiplantae</taxon>
        <taxon>Streptophyta</taxon>
        <taxon>Embryophyta</taxon>
        <taxon>Tracheophyta</taxon>
        <taxon>Spermatophyta</taxon>
        <taxon>Magnoliopsida</taxon>
        <taxon>Liliopsida</taxon>
        <taxon>Araceae</taxon>
        <taxon>Pothoideae</taxon>
        <taxon>Potheae</taxon>
        <taxon>Anthurium</taxon>
    </lineage>
</organism>
<evidence type="ECO:0000256" key="2">
    <source>
        <dbReference type="ARBA" id="ARBA00005510"/>
    </source>
</evidence>
<dbReference type="EMBL" id="GDJX01011199">
    <property type="protein sequence ID" value="JAT56737.1"/>
    <property type="molecule type" value="Transcribed_RNA"/>
</dbReference>
<feature type="region of interest" description="Disordered" evidence="6">
    <location>
        <begin position="192"/>
        <end position="249"/>
    </location>
</feature>
<dbReference type="InterPro" id="IPR036638">
    <property type="entry name" value="HLH_DNA-bd_sf"/>
</dbReference>
<dbReference type="InterPro" id="IPR011598">
    <property type="entry name" value="bHLH_dom"/>
</dbReference>
<dbReference type="CDD" id="cd18919">
    <property type="entry name" value="bHLH_AtBPE_like"/>
    <property type="match status" value="1"/>
</dbReference>
<dbReference type="PROSITE" id="PS50888">
    <property type="entry name" value="BHLH"/>
    <property type="match status" value="1"/>
</dbReference>
<dbReference type="Gene3D" id="4.10.280.10">
    <property type="entry name" value="Helix-loop-helix DNA-binding domain"/>
    <property type="match status" value="1"/>
</dbReference>
<evidence type="ECO:0000256" key="4">
    <source>
        <dbReference type="ARBA" id="ARBA00023163"/>
    </source>
</evidence>
<dbReference type="PANTHER" id="PTHR12565">
    <property type="entry name" value="STEROL REGULATORY ELEMENT-BINDING PROTEIN"/>
    <property type="match status" value="1"/>
</dbReference>
<dbReference type="Pfam" id="PF00010">
    <property type="entry name" value="HLH"/>
    <property type="match status" value="1"/>
</dbReference>
<dbReference type="GO" id="GO:0003700">
    <property type="term" value="F:DNA-binding transcription factor activity"/>
    <property type="evidence" value="ECO:0007669"/>
    <property type="project" value="TreeGrafter"/>
</dbReference>
<feature type="domain" description="BHLH" evidence="7">
    <location>
        <begin position="260"/>
        <end position="310"/>
    </location>
</feature>
<evidence type="ECO:0000256" key="3">
    <source>
        <dbReference type="ARBA" id="ARBA00023015"/>
    </source>
</evidence>
<keyword evidence="5" id="KW-0539">Nucleus</keyword>
<keyword evidence="3" id="KW-0805">Transcription regulation</keyword>
<dbReference type="SMART" id="SM00353">
    <property type="entry name" value="HLH"/>
    <property type="match status" value="1"/>
</dbReference>
<evidence type="ECO:0000256" key="1">
    <source>
        <dbReference type="ARBA" id="ARBA00004123"/>
    </source>
</evidence>
<protein>
    <submittedName>
        <fullName evidence="8">Transcription factor bHLH49</fullName>
    </submittedName>
</protein>
<feature type="compositionally biased region" description="Basic and acidic residues" evidence="6">
    <location>
        <begin position="198"/>
        <end position="233"/>
    </location>
</feature>
<evidence type="ECO:0000259" key="7">
    <source>
        <dbReference type="PROSITE" id="PS50888"/>
    </source>
</evidence>
<comment type="similarity">
    <text evidence="2">Belongs to the bHLH protein family.</text>
</comment>
<feature type="compositionally biased region" description="Polar residues" evidence="6">
    <location>
        <begin position="234"/>
        <end position="243"/>
    </location>
</feature>
<evidence type="ECO:0000313" key="8">
    <source>
        <dbReference type="EMBL" id="JAT56737.1"/>
    </source>
</evidence>
<dbReference type="InterPro" id="IPR024097">
    <property type="entry name" value="bHLH_ZIP_TF"/>
</dbReference>
<comment type="subcellular location">
    <subcellularLocation>
        <location evidence="1">Nucleus</location>
    </subcellularLocation>
</comment>
<evidence type="ECO:0000256" key="6">
    <source>
        <dbReference type="SAM" id="MobiDB-lite"/>
    </source>
</evidence>